<dbReference type="Gene3D" id="3.40.47.10">
    <property type="match status" value="1"/>
</dbReference>
<evidence type="ECO:0000256" key="5">
    <source>
        <dbReference type="ARBA" id="ARBA00022519"/>
    </source>
</evidence>
<keyword evidence="5" id="KW-0997">Cell inner membrane</keyword>
<evidence type="ECO:0000256" key="13">
    <source>
        <dbReference type="RuleBase" id="RU003694"/>
    </source>
</evidence>
<keyword evidence="15" id="KW-0012">Acyltransferase</keyword>
<evidence type="ECO:0000313" key="16">
    <source>
        <dbReference type="Proteomes" id="UP001482231"/>
    </source>
</evidence>
<evidence type="ECO:0000256" key="10">
    <source>
        <dbReference type="ARBA" id="ARBA00037576"/>
    </source>
</evidence>
<keyword evidence="4" id="KW-1003">Cell membrane</keyword>
<evidence type="ECO:0000256" key="6">
    <source>
        <dbReference type="ARBA" id="ARBA00022679"/>
    </source>
</evidence>
<dbReference type="InterPro" id="IPR018201">
    <property type="entry name" value="Ketoacyl_synth_AS"/>
</dbReference>
<dbReference type="SMART" id="SM00825">
    <property type="entry name" value="PKS_KS"/>
    <property type="match status" value="1"/>
</dbReference>
<comment type="similarity">
    <text evidence="2 13">Belongs to the thiolase-like superfamily. Beta-ketoacyl-ACP synthases family.</text>
</comment>
<keyword evidence="9" id="KW-0472">Membrane</keyword>
<feature type="domain" description="Ketosynthase family 3 (KS3)" evidence="14">
    <location>
        <begin position="2"/>
        <end position="409"/>
    </location>
</feature>
<dbReference type="GO" id="GO:0016746">
    <property type="term" value="F:acyltransferase activity"/>
    <property type="evidence" value="ECO:0007669"/>
    <property type="project" value="UniProtKB-KW"/>
</dbReference>
<evidence type="ECO:0000256" key="1">
    <source>
        <dbReference type="ARBA" id="ARBA00004533"/>
    </source>
</evidence>
<organism evidence="15 16">
    <name type="scientific">Thiobacter aerophilum</name>
    <dbReference type="NCBI Taxonomy" id="3121275"/>
    <lineage>
        <taxon>Bacteria</taxon>
        <taxon>Pseudomonadati</taxon>
        <taxon>Pseudomonadota</taxon>
        <taxon>Betaproteobacteria</taxon>
        <taxon>Burkholderiales</taxon>
        <taxon>Thiobacteraceae</taxon>
        <taxon>Thiobacter</taxon>
    </lineage>
</organism>
<dbReference type="Pfam" id="PF02801">
    <property type="entry name" value="Ketoacyl-synt_C"/>
    <property type="match status" value="1"/>
</dbReference>
<reference evidence="15 16" key="1">
    <citation type="submission" date="2024-02" db="EMBL/GenBank/DDBJ databases">
        <title>New thermophilic sulfur-oxidizing bacteria from a hot springs of the Uzon caldera (Kamchatka, Russia).</title>
        <authorList>
            <person name="Dukat A.M."/>
            <person name="Elcheninov A.G."/>
            <person name="Frolov E.N."/>
        </authorList>
    </citation>
    <scope>NUCLEOTIDE SEQUENCE [LARGE SCALE GENOMIC DNA]</scope>
    <source>
        <strain evidence="15 16">AK1</strain>
    </source>
</reference>
<dbReference type="PANTHER" id="PTHR11712:SF352">
    <property type="entry name" value="3-OXOACYL-[ACYL-CARRIER-PROTEIN] SYNTHASE"/>
    <property type="match status" value="1"/>
</dbReference>
<dbReference type="InterPro" id="IPR020841">
    <property type="entry name" value="PKS_Beta-ketoAc_synthase_dom"/>
</dbReference>
<evidence type="ECO:0000256" key="3">
    <source>
        <dbReference type="ARBA" id="ARBA00022458"/>
    </source>
</evidence>
<accession>A0ABV0ECF5</accession>
<evidence type="ECO:0000256" key="7">
    <source>
        <dbReference type="ARBA" id="ARBA00022692"/>
    </source>
</evidence>
<dbReference type="PROSITE" id="PS00606">
    <property type="entry name" value="KS3_1"/>
    <property type="match status" value="1"/>
</dbReference>
<evidence type="ECO:0000256" key="11">
    <source>
        <dbReference type="ARBA" id="ARBA00039445"/>
    </source>
</evidence>
<dbReference type="SUPFAM" id="SSF53901">
    <property type="entry name" value="Thiolase-like"/>
    <property type="match status" value="2"/>
</dbReference>
<dbReference type="RefSeq" id="WP_347307009.1">
    <property type="nucleotide sequence ID" value="NZ_JBAJEX010000001.1"/>
</dbReference>
<dbReference type="NCBIfam" id="NF005589">
    <property type="entry name" value="PRK07314.1"/>
    <property type="match status" value="1"/>
</dbReference>
<dbReference type="EMBL" id="JBAJEX010000001">
    <property type="protein sequence ID" value="MEO1766196.1"/>
    <property type="molecule type" value="Genomic_DNA"/>
</dbReference>
<dbReference type="PROSITE" id="PS52004">
    <property type="entry name" value="KS3_2"/>
    <property type="match status" value="1"/>
</dbReference>
<evidence type="ECO:0000313" key="15">
    <source>
        <dbReference type="EMBL" id="MEO1766196.1"/>
    </source>
</evidence>
<dbReference type="InterPro" id="IPR016039">
    <property type="entry name" value="Thiolase-like"/>
</dbReference>
<dbReference type="PROSITE" id="PS51257">
    <property type="entry name" value="PROKAR_LIPOPROTEIN"/>
    <property type="match status" value="1"/>
</dbReference>
<name>A0ABV0ECF5_9BURK</name>
<gene>
    <name evidence="15" type="ORF">V6E02_03070</name>
</gene>
<evidence type="ECO:0000256" key="8">
    <source>
        <dbReference type="ARBA" id="ARBA00022989"/>
    </source>
</evidence>
<evidence type="ECO:0000256" key="12">
    <source>
        <dbReference type="ARBA" id="ARBA00041756"/>
    </source>
</evidence>
<evidence type="ECO:0000259" key="14">
    <source>
        <dbReference type="PROSITE" id="PS52004"/>
    </source>
</evidence>
<dbReference type="InterPro" id="IPR000794">
    <property type="entry name" value="Beta-ketoacyl_synthase"/>
</dbReference>
<keyword evidence="7" id="KW-0812">Transmembrane</keyword>
<evidence type="ECO:0000256" key="4">
    <source>
        <dbReference type="ARBA" id="ARBA00022475"/>
    </source>
</evidence>
<dbReference type="InterPro" id="IPR014030">
    <property type="entry name" value="Ketoacyl_synth_N"/>
</dbReference>
<comment type="function">
    <text evidence="10">Proposed to synthesize NOD factor fatty acyl chain. Involved in the synthesis of a highly unsaturated fatty acid moiety, which forms part of a lipo-oligosaccharide that is responsible for host specificity.</text>
</comment>
<evidence type="ECO:0000256" key="9">
    <source>
        <dbReference type="ARBA" id="ARBA00023136"/>
    </source>
</evidence>
<sequence length="411" mass="42340">MTPRVVVTGLGVASACGIGCEPFFANLMAGRSGVSRLPVDMGPHPMQGVAARITEDLAPHLPREAVGTDRVTQLAMIAAQQAIEDAGLDPATLDATRVGVYLGTGMGGANTLDESYREIYDKKAVRLKPTTVLRVMNNAPTAHISLAYGFKGPTLTFSVACASSAVAIGEAMRLIQHGQADVVVAGGAEALLAYGVVKAWQALHTLALEAPEGPEASSRPFAKDRTGLVLGEGAGMLILESLEHARARGAGKIYGEMVGYGVSSDAAHITKPSAEGQVRAIRGALLDAGLDPEAIGYINAHGTATQVGDESETAAIREVFGEHAYRLAVSSTKSMHGHTLGAAGGLEMVVSLLALAKQAIPPTANLHMPDPACDLDYVPLVGRSGVALGAVMSNSFAFGGSNAVLVARRFG</sequence>
<keyword evidence="8" id="KW-1133">Transmembrane helix</keyword>
<proteinExistence type="inferred from homology"/>
<dbReference type="PANTHER" id="PTHR11712">
    <property type="entry name" value="POLYKETIDE SYNTHASE-RELATED"/>
    <property type="match status" value="1"/>
</dbReference>
<dbReference type="Proteomes" id="UP001482231">
    <property type="component" value="Unassembled WGS sequence"/>
</dbReference>
<dbReference type="Pfam" id="PF00109">
    <property type="entry name" value="ketoacyl-synt"/>
    <property type="match status" value="1"/>
</dbReference>
<comment type="caution">
    <text evidence="15">The sequence shown here is derived from an EMBL/GenBank/DDBJ whole genome shotgun (WGS) entry which is preliminary data.</text>
</comment>
<comment type="subcellular location">
    <subcellularLocation>
        <location evidence="1">Cell inner membrane</location>
    </subcellularLocation>
</comment>
<keyword evidence="3" id="KW-0536">Nodulation</keyword>
<keyword evidence="16" id="KW-1185">Reference proteome</keyword>
<evidence type="ECO:0000256" key="2">
    <source>
        <dbReference type="ARBA" id="ARBA00008467"/>
    </source>
</evidence>
<keyword evidence="6 13" id="KW-0808">Transferase</keyword>
<protein>
    <recommendedName>
        <fullName evidence="11">Nodulation protein E</fullName>
    </recommendedName>
    <alternativeName>
        <fullName evidence="12">Host-specificity of nodulation protein B</fullName>
    </alternativeName>
</protein>
<dbReference type="CDD" id="cd00834">
    <property type="entry name" value="KAS_I_II"/>
    <property type="match status" value="1"/>
</dbReference>
<dbReference type="InterPro" id="IPR014031">
    <property type="entry name" value="Ketoacyl_synth_C"/>
</dbReference>